<feature type="domain" description="Alginate export" evidence="1">
    <location>
        <begin position="260"/>
        <end position="560"/>
    </location>
</feature>
<dbReference type="Pfam" id="PF13372">
    <property type="entry name" value="Alginate_exp"/>
    <property type="match status" value="1"/>
</dbReference>
<organism evidence="2 3">
    <name type="scientific">Deefgea piscis</name>
    <dbReference type="NCBI Taxonomy" id="2739061"/>
    <lineage>
        <taxon>Bacteria</taxon>
        <taxon>Pseudomonadati</taxon>
        <taxon>Pseudomonadota</taxon>
        <taxon>Betaproteobacteria</taxon>
        <taxon>Neisseriales</taxon>
        <taxon>Chitinibacteraceae</taxon>
        <taxon>Deefgea</taxon>
    </lineage>
</organism>
<dbReference type="AlphaFoldDB" id="A0A6M8SX51"/>
<name>A0A6M8SX51_9NEIS</name>
<protein>
    <submittedName>
        <fullName evidence="2">Alginate export family protein</fullName>
    </submittedName>
</protein>
<dbReference type="KEGG" id="dee:HQN60_14480"/>
<dbReference type="Proteomes" id="UP000504844">
    <property type="component" value="Chromosome"/>
</dbReference>
<proteinExistence type="predicted"/>
<reference evidence="2 3" key="1">
    <citation type="submission" date="2020-05" db="EMBL/GenBank/DDBJ databases">
        <title>Complete genome sequence of Deefgea sp. D17.</title>
        <authorList>
            <person name="Bae J.-W."/>
            <person name="Han J.E."/>
        </authorList>
    </citation>
    <scope>NUCLEOTIDE SEQUENCE [LARGE SCALE GENOMIC DNA]</scope>
    <source>
        <strain evidence="2 3">D17</strain>
    </source>
</reference>
<dbReference type="EMBL" id="CP054143">
    <property type="protein sequence ID" value="QKJ67830.1"/>
    <property type="molecule type" value="Genomic_DNA"/>
</dbReference>
<sequence length="578" mass="63663">MKRTDTQSLIGAGMIYLLLMLVALSLWPTFVSAQSGGDFSGSRIESVHVQFADGQQGTSTYRDAILKAFSVAPGSQFDPVRSNLKLNQVRQLKFVQKAGYQIETSSNGNVVLTLEITLSDAAKPLAESAMGVLANGNWAEFPTLYADEYSVLQAKLENKSMVFSNSNAFFGRPDLLTMGNPLAISPSGKGADTWVESSVELGLYGLNALTEQISVFAGASVIASGSWGPELFTDESRAYTGVEDAYAGVIGRNTTEQGGVRQMSLLYGRKAFQVDNGMILRLSSANGGERAALQSNPRNAAEQLIHAQFVYDAHKLEIFRLDPDELVETDSKTRLHGVNYEGQVLPQLRLGAMWLQVPKSKFSYYTLNGTLSREGLRVADLRLAYDALAGESNFYARAEIARQTNANFDMDARGGYVEAGYQVLSLPWRPTFSYRYSKFTGDNPDTPTFERWDPLFAGGSGDEWVQGLNQYKVVQTSNVIAHRFMSRLQPAPRWELTPQFWIFKADTLNNLGGAQALSVLQSDDLGMELNLTARYVAKPNLIFVFSAAYTKPGAAIRKALNDDYRNWFSASAFMIARF</sequence>
<evidence type="ECO:0000259" key="1">
    <source>
        <dbReference type="Pfam" id="PF13372"/>
    </source>
</evidence>
<accession>A0A6M8SX51</accession>
<dbReference type="InterPro" id="IPR025388">
    <property type="entry name" value="Alginate_export_dom"/>
</dbReference>
<keyword evidence="3" id="KW-1185">Reference proteome</keyword>
<evidence type="ECO:0000313" key="3">
    <source>
        <dbReference type="Proteomes" id="UP000504844"/>
    </source>
</evidence>
<evidence type="ECO:0000313" key="2">
    <source>
        <dbReference type="EMBL" id="QKJ67830.1"/>
    </source>
</evidence>
<gene>
    <name evidence="2" type="ORF">HQN60_14480</name>
</gene>
<dbReference type="RefSeq" id="WP_173534331.1">
    <property type="nucleotide sequence ID" value="NZ_CP054143.1"/>
</dbReference>